<feature type="transmembrane region" description="Helical" evidence="9">
    <location>
        <begin position="479"/>
        <end position="496"/>
    </location>
</feature>
<keyword evidence="8 9" id="KW-0472">Membrane</keyword>
<name>A0A267DDQ9_9PLAT</name>
<comment type="caution">
    <text evidence="11">The sequence shown here is derived from an EMBL/GenBank/DDBJ whole genome shotgun (WGS) entry which is preliminary data.</text>
</comment>
<dbReference type="PANTHER" id="PTHR11629">
    <property type="entry name" value="VACUOLAR PROTON ATPASES"/>
    <property type="match status" value="1"/>
</dbReference>
<gene>
    <name evidence="11" type="ORF">BOX15_Mlig005602g2</name>
</gene>
<feature type="transmembrane region" description="Helical" evidence="9">
    <location>
        <begin position="596"/>
        <end position="618"/>
    </location>
</feature>
<keyword evidence="4 9" id="KW-0812">Transmembrane</keyword>
<protein>
    <recommendedName>
        <fullName evidence="9">V-type proton ATPase subunit a</fullName>
    </recommendedName>
</protein>
<dbReference type="STRING" id="282301.A0A267DDQ9"/>
<dbReference type="GO" id="GO:0051117">
    <property type="term" value="F:ATPase binding"/>
    <property type="evidence" value="ECO:0007669"/>
    <property type="project" value="TreeGrafter"/>
</dbReference>
<sequence>MSGDSESFLFPESLVLCELLVPAEVAFECLVALGNLDAPVHIGSDGSRSTPIVVSSISGPSKHCRDLLMTLGSVRSHLTAYGEFIRLHCGSDWRPDESEIDSLAATLKPKMLFDLEASICSLHKDLTELAKLEADMNSEYVRLVHLVNILDCLDNVFWATNSRDATPRSVPAMADKEAAGILLHGGSSTELDTSAESTDRTLPFIVGVVPTSKAHCLRLGVWRRFHLTALYTDIPVRDQRDLRDEPVEPHNVFLIVSLSESQSRTAERLCGMLGAQVFSVPISQEDRRNHLMETKERLSEMRQVFLEGEEHRKRLALNGWTKWRRWFAQLTAMQAVHRALDGFSRGYGKQFYVGEVWCSREAVDSVRQALAVGSSRASGLHATVRLVENSRRRPPTRMPRHELTAAVRDLTYQFGVPAHWEIDPTPFTAVTFPFLFAIMFADWGHGLLLMALALALFLPPGRFLHPDVARSLAPLRPGRHLLLMCAVFAVYCGAVLNDGFGLTGGWRRHSQFSMGNLTYGTFVNQSISQLQLAPKEDGHVMSWVTDSMWGSAANQVKFLNSARMKLSIIFGTLHLGLGLALQLVNDIRAGRTARVWLFSSAKMAFHCLLTGYPVALILRKWLAVLPRDAACAPALLPMLIAMYRLEYTETPCYLATYYSGQRYVEHAIVAGVAASALLAIFGLPIHHALTSRGSSSSKAKAEQKLTAAATDVPGDREEEEIGRGKSDSAMPLTPLSSSSNSGSRGKSLPKLEPEPLDCAHGEKQFDLLEHCLACFEFLLSSLSHSASYLRLWAIGLAHGELTAIMWPMLLMPPTRLADLLAASPTAALLLGGLTLAASFCLWACITVCILVGMEGMTALLHSLRLHWIEFQSKFYSGAGYMFRPFSLKAEVRQAMDSCADFAASGEEFH</sequence>
<evidence type="ECO:0000256" key="5">
    <source>
        <dbReference type="ARBA" id="ARBA00022781"/>
    </source>
</evidence>
<dbReference type="InterPro" id="IPR026028">
    <property type="entry name" value="V-type_ATPase_116kDa_su_euka"/>
</dbReference>
<dbReference type="GO" id="GO:0000220">
    <property type="term" value="C:vacuolar proton-transporting V-type ATPase, V0 domain"/>
    <property type="evidence" value="ECO:0007669"/>
    <property type="project" value="InterPro"/>
</dbReference>
<evidence type="ECO:0000313" key="11">
    <source>
        <dbReference type="EMBL" id="PAA47355.1"/>
    </source>
</evidence>
<keyword evidence="12" id="KW-1185">Reference proteome</keyword>
<dbReference type="GO" id="GO:0007035">
    <property type="term" value="P:vacuolar acidification"/>
    <property type="evidence" value="ECO:0007669"/>
    <property type="project" value="TreeGrafter"/>
</dbReference>
<evidence type="ECO:0000256" key="8">
    <source>
        <dbReference type="ARBA" id="ARBA00023136"/>
    </source>
</evidence>
<evidence type="ECO:0000256" key="10">
    <source>
        <dbReference type="SAM" id="MobiDB-lite"/>
    </source>
</evidence>
<feature type="transmembrane region" description="Helical" evidence="9">
    <location>
        <begin position="667"/>
        <end position="689"/>
    </location>
</feature>
<evidence type="ECO:0000256" key="2">
    <source>
        <dbReference type="ARBA" id="ARBA00009904"/>
    </source>
</evidence>
<comment type="similarity">
    <text evidence="2 9">Belongs to the V-ATPase 116 kDa subunit family.</text>
</comment>
<accession>A0A267DDQ9</accession>
<evidence type="ECO:0000256" key="6">
    <source>
        <dbReference type="ARBA" id="ARBA00022989"/>
    </source>
</evidence>
<dbReference type="Pfam" id="PF01496">
    <property type="entry name" value="V_ATPase_I"/>
    <property type="match status" value="1"/>
</dbReference>
<evidence type="ECO:0000256" key="1">
    <source>
        <dbReference type="ARBA" id="ARBA00004141"/>
    </source>
</evidence>
<keyword evidence="6 9" id="KW-1133">Transmembrane helix</keyword>
<keyword evidence="7 9" id="KW-0406">Ion transport</keyword>
<feature type="compositionally biased region" description="Low complexity" evidence="10">
    <location>
        <begin position="736"/>
        <end position="746"/>
    </location>
</feature>
<feature type="transmembrane region" description="Helical" evidence="9">
    <location>
        <begin position="788"/>
        <end position="809"/>
    </location>
</feature>
<evidence type="ECO:0000313" key="12">
    <source>
        <dbReference type="Proteomes" id="UP000215902"/>
    </source>
</evidence>
<dbReference type="AlphaFoldDB" id="A0A267DDQ9"/>
<evidence type="ECO:0000256" key="3">
    <source>
        <dbReference type="ARBA" id="ARBA00022448"/>
    </source>
</evidence>
<keyword evidence="5 9" id="KW-0375">Hydrogen ion transport</keyword>
<dbReference type="OrthoDB" id="10264220at2759"/>
<comment type="function">
    <text evidence="9">Essential component of the vacuolar proton pump (V-ATPase), a multimeric enzyme that catalyzes the translocation of protons across the membranes. Required for assembly and activity of the V-ATPase.</text>
</comment>
<proteinExistence type="inferred from homology"/>
<reference evidence="11 12" key="1">
    <citation type="submission" date="2017-06" db="EMBL/GenBank/DDBJ databases">
        <title>A platform for efficient transgenesis in Macrostomum lignano, a flatworm model organism for stem cell research.</title>
        <authorList>
            <person name="Berezikov E."/>
        </authorList>
    </citation>
    <scope>NUCLEOTIDE SEQUENCE [LARGE SCALE GENOMIC DNA]</scope>
    <source>
        <strain evidence="11">DV1</strain>
        <tissue evidence="11">Whole organism</tissue>
    </source>
</reference>
<comment type="subcellular location">
    <subcellularLocation>
        <location evidence="1">Membrane</location>
        <topology evidence="1">Multi-pass membrane protein</topology>
    </subcellularLocation>
</comment>
<dbReference type="Proteomes" id="UP000215902">
    <property type="component" value="Unassembled WGS sequence"/>
</dbReference>
<evidence type="ECO:0000256" key="4">
    <source>
        <dbReference type="ARBA" id="ARBA00022692"/>
    </source>
</evidence>
<feature type="transmembrane region" description="Helical" evidence="9">
    <location>
        <begin position="434"/>
        <end position="458"/>
    </location>
</feature>
<dbReference type="EMBL" id="NIVC01004478">
    <property type="protein sequence ID" value="PAA47355.1"/>
    <property type="molecule type" value="Genomic_DNA"/>
</dbReference>
<feature type="transmembrane region" description="Helical" evidence="9">
    <location>
        <begin position="566"/>
        <end position="584"/>
    </location>
</feature>
<evidence type="ECO:0000256" key="7">
    <source>
        <dbReference type="ARBA" id="ARBA00023065"/>
    </source>
</evidence>
<evidence type="ECO:0000256" key="9">
    <source>
        <dbReference type="RuleBase" id="RU361189"/>
    </source>
</evidence>
<dbReference type="PIRSF" id="PIRSF001293">
    <property type="entry name" value="ATP6V0A1"/>
    <property type="match status" value="1"/>
</dbReference>
<organism evidence="11 12">
    <name type="scientific">Macrostomum lignano</name>
    <dbReference type="NCBI Taxonomy" id="282301"/>
    <lineage>
        <taxon>Eukaryota</taxon>
        <taxon>Metazoa</taxon>
        <taxon>Spiralia</taxon>
        <taxon>Lophotrochozoa</taxon>
        <taxon>Platyhelminthes</taxon>
        <taxon>Rhabditophora</taxon>
        <taxon>Macrostomorpha</taxon>
        <taxon>Macrostomida</taxon>
        <taxon>Macrostomidae</taxon>
        <taxon>Macrostomum</taxon>
    </lineage>
</organism>
<keyword evidence="3 9" id="KW-0813">Transport</keyword>
<feature type="region of interest" description="Disordered" evidence="10">
    <location>
        <begin position="694"/>
        <end position="750"/>
    </location>
</feature>
<dbReference type="GO" id="GO:0046961">
    <property type="term" value="F:proton-transporting ATPase activity, rotational mechanism"/>
    <property type="evidence" value="ECO:0007669"/>
    <property type="project" value="InterPro"/>
</dbReference>
<dbReference type="InterPro" id="IPR002490">
    <property type="entry name" value="V-ATPase_116kDa_su"/>
</dbReference>
<feature type="transmembrane region" description="Helical" evidence="9">
    <location>
        <begin position="829"/>
        <end position="853"/>
    </location>
</feature>
<dbReference type="PANTHER" id="PTHR11629:SF63">
    <property type="entry name" value="V-TYPE PROTON ATPASE SUBUNIT A"/>
    <property type="match status" value="1"/>
</dbReference>